<evidence type="ECO:0000313" key="2">
    <source>
        <dbReference type="Proteomes" id="UP000255326"/>
    </source>
</evidence>
<dbReference type="AlphaFoldDB" id="A0A370GEJ5"/>
<accession>A0A370GEJ5</accession>
<proteinExistence type="predicted"/>
<organism evidence="1 2">
    <name type="scientific">Falsibacillus pallidus</name>
    <dbReference type="NCBI Taxonomy" id="493781"/>
    <lineage>
        <taxon>Bacteria</taxon>
        <taxon>Bacillati</taxon>
        <taxon>Bacillota</taxon>
        <taxon>Bacilli</taxon>
        <taxon>Bacillales</taxon>
        <taxon>Bacillaceae</taxon>
        <taxon>Falsibacillus</taxon>
    </lineage>
</organism>
<dbReference type="Proteomes" id="UP000255326">
    <property type="component" value="Unassembled WGS sequence"/>
</dbReference>
<keyword evidence="2" id="KW-1185">Reference proteome</keyword>
<dbReference type="EMBL" id="QQAY01000005">
    <property type="protein sequence ID" value="RDI42225.1"/>
    <property type="molecule type" value="Genomic_DNA"/>
</dbReference>
<reference evidence="1 2" key="1">
    <citation type="submission" date="2018-07" db="EMBL/GenBank/DDBJ databases">
        <title>Genomic Encyclopedia of Type Strains, Phase IV (KMG-IV): sequencing the most valuable type-strain genomes for metagenomic binning, comparative biology and taxonomic classification.</title>
        <authorList>
            <person name="Goeker M."/>
        </authorList>
    </citation>
    <scope>NUCLEOTIDE SEQUENCE [LARGE SCALE GENOMIC DNA]</scope>
    <source>
        <strain evidence="1 2">DSM 25281</strain>
    </source>
</reference>
<evidence type="ECO:0000313" key="1">
    <source>
        <dbReference type="EMBL" id="RDI42225.1"/>
    </source>
</evidence>
<gene>
    <name evidence="1" type="ORF">DFR59_10564</name>
</gene>
<protein>
    <submittedName>
        <fullName evidence="1">Uncharacterized protein</fullName>
    </submittedName>
</protein>
<comment type="caution">
    <text evidence="1">The sequence shown here is derived from an EMBL/GenBank/DDBJ whole genome shotgun (WGS) entry which is preliminary data.</text>
</comment>
<sequence>MNVEVKFVGEEDEEKKARKGNLEDMGWNFHLWTLFFYE</sequence>
<name>A0A370GEJ5_9BACI</name>